<name>A0ABV3BQY7_9ACTN</name>
<dbReference type="InterPro" id="IPR011944">
    <property type="entry name" value="Steroid_delta5-4_isomerase"/>
</dbReference>
<accession>A0ABV3BQY7</accession>
<dbReference type="NCBIfam" id="TIGR02246">
    <property type="entry name" value="SgcJ/EcaC family oxidoreductase"/>
    <property type="match status" value="1"/>
</dbReference>
<evidence type="ECO:0000259" key="1">
    <source>
        <dbReference type="Pfam" id="PF14534"/>
    </source>
</evidence>
<dbReference type="SUPFAM" id="SSF54427">
    <property type="entry name" value="NTF2-like"/>
    <property type="match status" value="1"/>
</dbReference>
<dbReference type="InterPro" id="IPR027843">
    <property type="entry name" value="DUF4440"/>
</dbReference>
<comment type="caution">
    <text evidence="2">The sequence shown here is derived from an EMBL/GenBank/DDBJ whole genome shotgun (WGS) entry which is preliminary data.</text>
</comment>
<keyword evidence="3" id="KW-1185">Reference proteome</keyword>
<evidence type="ECO:0000313" key="2">
    <source>
        <dbReference type="EMBL" id="MEU6823411.1"/>
    </source>
</evidence>
<gene>
    <name evidence="2" type="ORF">ABZ921_22480</name>
</gene>
<dbReference type="Proteomes" id="UP001551176">
    <property type="component" value="Unassembled WGS sequence"/>
</dbReference>
<organism evidence="2 3">
    <name type="scientific">Streptomyces atriruber</name>
    <dbReference type="NCBI Taxonomy" id="545121"/>
    <lineage>
        <taxon>Bacteria</taxon>
        <taxon>Bacillati</taxon>
        <taxon>Actinomycetota</taxon>
        <taxon>Actinomycetes</taxon>
        <taxon>Kitasatosporales</taxon>
        <taxon>Streptomycetaceae</taxon>
        <taxon>Streptomyces</taxon>
    </lineage>
</organism>
<dbReference type="Pfam" id="PF14534">
    <property type="entry name" value="DUF4440"/>
    <property type="match status" value="1"/>
</dbReference>
<dbReference type="InterPro" id="IPR032710">
    <property type="entry name" value="NTF2-like_dom_sf"/>
</dbReference>
<protein>
    <submittedName>
        <fullName evidence="2">SgcJ/EcaC family oxidoreductase</fullName>
    </submittedName>
</protein>
<reference evidence="2 3" key="1">
    <citation type="submission" date="2024-06" db="EMBL/GenBank/DDBJ databases">
        <title>The Natural Products Discovery Center: Release of the First 8490 Sequenced Strains for Exploring Actinobacteria Biosynthetic Diversity.</title>
        <authorList>
            <person name="Kalkreuter E."/>
            <person name="Kautsar S.A."/>
            <person name="Yang D."/>
            <person name="Bader C.D."/>
            <person name="Teijaro C.N."/>
            <person name="Fluegel L."/>
            <person name="Davis C.M."/>
            <person name="Simpson J.R."/>
            <person name="Lauterbach L."/>
            <person name="Steele A.D."/>
            <person name="Gui C."/>
            <person name="Meng S."/>
            <person name="Li G."/>
            <person name="Viehrig K."/>
            <person name="Ye F."/>
            <person name="Su P."/>
            <person name="Kiefer A.F."/>
            <person name="Nichols A."/>
            <person name="Cepeda A.J."/>
            <person name="Yan W."/>
            <person name="Fan B."/>
            <person name="Jiang Y."/>
            <person name="Adhikari A."/>
            <person name="Zheng C.-J."/>
            <person name="Schuster L."/>
            <person name="Cowan T.M."/>
            <person name="Smanski M.J."/>
            <person name="Chevrette M.G."/>
            <person name="De Carvalho L.P.S."/>
            <person name="Shen B."/>
        </authorList>
    </citation>
    <scope>NUCLEOTIDE SEQUENCE [LARGE SCALE GENOMIC DNA]</scope>
    <source>
        <strain evidence="2 3">NPDC046838</strain>
    </source>
</reference>
<evidence type="ECO:0000313" key="3">
    <source>
        <dbReference type="Proteomes" id="UP001551176"/>
    </source>
</evidence>
<proteinExistence type="predicted"/>
<dbReference type="EMBL" id="JBEYXV010000011">
    <property type="protein sequence ID" value="MEU6823411.1"/>
    <property type="molecule type" value="Genomic_DNA"/>
</dbReference>
<feature type="domain" description="DUF4440" evidence="1">
    <location>
        <begin position="36"/>
        <end position="142"/>
    </location>
</feature>
<dbReference type="Gene3D" id="3.10.450.50">
    <property type="match status" value="1"/>
</dbReference>
<dbReference type="RefSeq" id="WP_359351864.1">
    <property type="nucleotide sequence ID" value="NZ_JBEYXV010000011.1"/>
</dbReference>
<sequence>MRTDRPTVEAFDATDATRAAEVAAIRQVVADASEFQDDVERFIPLFTADTTVVNFGGRRVAGRDTLAEAMRQALASPLADVVTTLEEENIRFLRDDVAIVASIKHVSDRRQPGADGESVTPLHASSGRLTHVLVKEEDTWRITSSQTTPILG</sequence>